<feature type="compositionally biased region" description="Polar residues" evidence="1">
    <location>
        <begin position="222"/>
        <end position="231"/>
    </location>
</feature>
<evidence type="ECO:0000313" key="3">
    <source>
        <dbReference type="Proteomes" id="UP000315003"/>
    </source>
</evidence>
<dbReference type="EMBL" id="CP036272">
    <property type="protein sequence ID" value="QDT61059.1"/>
    <property type="molecule type" value="Genomic_DNA"/>
</dbReference>
<organism evidence="2 3">
    <name type="scientific">Stieleria bergensis</name>
    <dbReference type="NCBI Taxonomy" id="2528025"/>
    <lineage>
        <taxon>Bacteria</taxon>
        <taxon>Pseudomonadati</taxon>
        <taxon>Planctomycetota</taxon>
        <taxon>Planctomycetia</taxon>
        <taxon>Pirellulales</taxon>
        <taxon>Pirellulaceae</taxon>
        <taxon>Stieleria</taxon>
    </lineage>
</organism>
<dbReference type="RefSeq" id="WP_419187498.1">
    <property type="nucleotide sequence ID" value="NZ_CP036272.1"/>
</dbReference>
<feature type="region of interest" description="Disordered" evidence="1">
    <location>
        <begin position="222"/>
        <end position="241"/>
    </location>
</feature>
<dbReference type="AlphaFoldDB" id="A0A517SY43"/>
<evidence type="ECO:0000256" key="1">
    <source>
        <dbReference type="SAM" id="MobiDB-lite"/>
    </source>
</evidence>
<reference evidence="2 3" key="1">
    <citation type="submission" date="2019-02" db="EMBL/GenBank/DDBJ databases">
        <title>Deep-cultivation of Planctomycetes and their phenomic and genomic characterization uncovers novel biology.</title>
        <authorList>
            <person name="Wiegand S."/>
            <person name="Jogler M."/>
            <person name="Boedeker C."/>
            <person name="Pinto D."/>
            <person name="Vollmers J."/>
            <person name="Rivas-Marin E."/>
            <person name="Kohn T."/>
            <person name="Peeters S.H."/>
            <person name="Heuer A."/>
            <person name="Rast P."/>
            <person name="Oberbeckmann S."/>
            <person name="Bunk B."/>
            <person name="Jeske O."/>
            <person name="Meyerdierks A."/>
            <person name="Storesund J.E."/>
            <person name="Kallscheuer N."/>
            <person name="Luecker S."/>
            <person name="Lage O.M."/>
            <person name="Pohl T."/>
            <person name="Merkel B.J."/>
            <person name="Hornburger P."/>
            <person name="Mueller R.-W."/>
            <person name="Bruemmer F."/>
            <person name="Labrenz M."/>
            <person name="Spormann A.M."/>
            <person name="Op den Camp H."/>
            <person name="Overmann J."/>
            <person name="Amann R."/>
            <person name="Jetten M.S.M."/>
            <person name="Mascher T."/>
            <person name="Medema M.H."/>
            <person name="Devos D.P."/>
            <person name="Kaster A.-K."/>
            <person name="Ovreas L."/>
            <person name="Rohde M."/>
            <person name="Galperin M.Y."/>
            <person name="Jogler C."/>
        </authorList>
    </citation>
    <scope>NUCLEOTIDE SEQUENCE [LARGE SCALE GENOMIC DNA]</scope>
    <source>
        <strain evidence="2 3">SV_7m_r</strain>
    </source>
</reference>
<keyword evidence="3" id="KW-1185">Reference proteome</keyword>
<evidence type="ECO:0000313" key="2">
    <source>
        <dbReference type="EMBL" id="QDT61059.1"/>
    </source>
</evidence>
<sequence length="317" mass="34701">MAERPPKLSFEPAVNLSSIHAAFVVATGAHCTDSKTESAMRGPTSEINTRLVSSMVDVRTFWSALFGTVAEGVSAREACPLALVKAGCSEMSAEQSAAGIASLLDQCRLAFQDRFPKLPQQLELRSSPLKDRWMTYGPGLLIQSAKVIWQGQPPKDWWPTAVKCLLLQPIRGGDGGFDSGKRRVWMEAMLTDVNPQVSELLRLVYWVLRVAVGRHLSQTRENLSFNPTPVQDATDPEDFGSGTFQQSRLAWDLGCIPVVLTAAQELDLIPSGPPPVATAVTLWRRAEPAAAQAVENWWAENKSTPMPIALQNLRTSH</sequence>
<dbReference type="Proteomes" id="UP000315003">
    <property type="component" value="Chromosome"/>
</dbReference>
<proteinExistence type="predicted"/>
<protein>
    <submittedName>
        <fullName evidence="2">Uncharacterized protein</fullName>
    </submittedName>
</protein>
<gene>
    <name evidence="2" type="ORF">SV7mr_35890</name>
</gene>
<accession>A0A517SY43</accession>
<name>A0A517SY43_9BACT</name>